<evidence type="ECO:0000313" key="1">
    <source>
        <dbReference type="EMBL" id="KAJ1183648.1"/>
    </source>
</evidence>
<sequence length="79" mass="8702">MKSRGDAQGCTESRTHVIRRNHSTESALIATADSIRRHGDQGGAAILVLLDLSTAFDTYLHRCWLRQAGLKDKALNLLV</sequence>
<dbReference type="EMBL" id="JANPWB010000005">
    <property type="protein sequence ID" value="KAJ1183648.1"/>
    <property type="molecule type" value="Genomic_DNA"/>
</dbReference>
<organism evidence="1 2">
    <name type="scientific">Pleurodeles waltl</name>
    <name type="common">Iberian ribbed newt</name>
    <dbReference type="NCBI Taxonomy" id="8319"/>
    <lineage>
        <taxon>Eukaryota</taxon>
        <taxon>Metazoa</taxon>
        <taxon>Chordata</taxon>
        <taxon>Craniata</taxon>
        <taxon>Vertebrata</taxon>
        <taxon>Euteleostomi</taxon>
        <taxon>Amphibia</taxon>
        <taxon>Batrachia</taxon>
        <taxon>Caudata</taxon>
        <taxon>Salamandroidea</taxon>
        <taxon>Salamandridae</taxon>
        <taxon>Pleurodelinae</taxon>
        <taxon>Pleurodeles</taxon>
    </lineage>
</organism>
<evidence type="ECO:0008006" key="3">
    <source>
        <dbReference type="Google" id="ProtNLM"/>
    </source>
</evidence>
<evidence type="ECO:0000313" key="2">
    <source>
        <dbReference type="Proteomes" id="UP001066276"/>
    </source>
</evidence>
<comment type="caution">
    <text evidence="1">The sequence shown here is derived from an EMBL/GenBank/DDBJ whole genome shotgun (WGS) entry which is preliminary data.</text>
</comment>
<accession>A0AAV7U418</accession>
<name>A0AAV7U418_PLEWA</name>
<protein>
    <recommendedName>
        <fullName evidence="3">Reverse transcriptase domain-containing protein</fullName>
    </recommendedName>
</protein>
<dbReference type="AlphaFoldDB" id="A0AAV7U418"/>
<proteinExistence type="predicted"/>
<dbReference type="Proteomes" id="UP001066276">
    <property type="component" value="Chromosome 3_1"/>
</dbReference>
<reference evidence="1" key="1">
    <citation type="journal article" date="2022" name="bioRxiv">
        <title>Sequencing and chromosome-scale assembly of the giantPleurodeles waltlgenome.</title>
        <authorList>
            <person name="Brown T."/>
            <person name="Elewa A."/>
            <person name="Iarovenko S."/>
            <person name="Subramanian E."/>
            <person name="Araus A.J."/>
            <person name="Petzold A."/>
            <person name="Susuki M."/>
            <person name="Suzuki K.-i.T."/>
            <person name="Hayashi T."/>
            <person name="Toyoda A."/>
            <person name="Oliveira C."/>
            <person name="Osipova E."/>
            <person name="Leigh N.D."/>
            <person name="Simon A."/>
            <person name="Yun M.H."/>
        </authorList>
    </citation>
    <scope>NUCLEOTIDE SEQUENCE</scope>
    <source>
        <strain evidence="1">20211129_DDA</strain>
        <tissue evidence="1">Liver</tissue>
    </source>
</reference>
<keyword evidence="2" id="KW-1185">Reference proteome</keyword>
<gene>
    <name evidence="1" type="ORF">NDU88_000463</name>
</gene>